<name>A0ACB9A4L3_9ASTR</name>
<dbReference type="EMBL" id="CM042042">
    <property type="protein sequence ID" value="KAI3704671.1"/>
    <property type="molecule type" value="Genomic_DNA"/>
</dbReference>
<comment type="caution">
    <text evidence="1">The sequence shown here is derived from an EMBL/GenBank/DDBJ whole genome shotgun (WGS) entry which is preliminary data.</text>
</comment>
<evidence type="ECO:0000313" key="2">
    <source>
        <dbReference type="Proteomes" id="UP001056120"/>
    </source>
</evidence>
<protein>
    <submittedName>
        <fullName evidence="1">Uncharacterized protein</fullName>
    </submittedName>
</protein>
<reference evidence="2" key="1">
    <citation type="journal article" date="2022" name="Mol. Ecol. Resour.">
        <title>The genomes of chicory, endive, great burdock and yacon provide insights into Asteraceae palaeo-polyploidization history and plant inulin production.</title>
        <authorList>
            <person name="Fan W."/>
            <person name="Wang S."/>
            <person name="Wang H."/>
            <person name="Wang A."/>
            <person name="Jiang F."/>
            <person name="Liu H."/>
            <person name="Zhao H."/>
            <person name="Xu D."/>
            <person name="Zhang Y."/>
        </authorList>
    </citation>
    <scope>NUCLEOTIDE SEQUENCE [LARGE SCALE GENOMIC DNA]</scope>
    <source>
        <strain evidence="2">cv. Yunnan</strain>
    </source>
</reference>
<reference evidence="1 2" key="2">
    <citation type="journal article" date="2022" name="Mol. Ecol. Resour.">
        <title>The genomes of chicory, endive, great burdock and yacon provide insights into Asteraceae paleo-polyploidization history and plant inulin production.</title>
        <authorList>
            <person name="Fan W."/>
            <person name="Wang S."/>
            <person name="Wang H."/>
            <person name="Wang A."/>
            <person name="Jiang F."/>
            <person name="Liu H."/>
            <person name="Zhao H."/>
            <person name="Xu D."/>
            <person name="Zhang Y."/>
        </authorList>
    </citation>
    <scope>NUCLEOTIDE SEQUENCE [LARGE SCALE GENOMIC DNA]</scope>
    <source>
        <strain evidence="2">cv. Yunnan</strain>
        <tissue evidence="1">Leaves</tissue>
    </source>
</reference>
<dbReference type="Proteomes" id="UP001056120">
    <property type="component" value="Linkage Group LG25"/>
</dbReference>
<sequence length="453" mass="52019">MTGSFSTQKSEFKAQSGELESTTGATLSAEKMPPEAELEEFFAAGQEGLNKRFKDKYNYDVVNDIPLKGRFEWIQEVSSVSALTAMSHHPHTLRTPLLPTQLHKNGKASSAFPLANVIICLIKNTPVLKGRKTYLGVLKVLVLVFAMLCGIHVCSTFLKQAQIERKKDLFESQVSGRPRHNNVVYQSQFTHFHYSKPQARLECGRNPVRLFVIVSMQRSGSGWFETLMNSHINVSSNGEIFGQKHRRQNVSMIINTLDRVYNLDLLTNSSKNECSAAIGFKWMLNQGLMDHPEEILDYFTKRGVYVIFFLRRNMLRRLVSILANSFDKEAKLLNGVHVSHVHSHEEALKLSRYKPTINVTSLESDLEKMESTAIKALEYYNSTRHIIVYYEDLMKNPNKLMQVEDFLTLTRMKLKSRQVKIHKGPLSEHINNWDDVYRTLSGTTYERYLRAKY</sequence>
<evidence type="ECO:0000313" key="1">
    <source>
        <dbReference type="EMBL" id="KAI3704671.1"/>
    </source>
</evidence>
<keyword evidence="2" id="KW-1185">Reference proteome</keyword>
<accession>A0ACB9A4L3</accession>
<gene>
    <name evidence="1" type="ORF">L1987_74898</name>
</gene>
<proteinExistence type="predicted"/>
<organism evidence="1 2">
    <name type="scientific">Smallanthus sonchifolius</name>
    <dbReference type="NCBI Taxonomy" id="185202"/>
    <lineage>
        <taxon>Eukaryota</taxon>
        <taxon>Viridiplantae</taxon>
        <taxon>Streptophyta</taxon>
        <taxon>Embryophyta</taxon>
        <taxon>Tracheophyta</taxon>
        <taxon>Spermatophyta</taxon>
        <taxon>Magnoliopsida</taxon>
        <taxon>eudicotyledons</taxon>
        <taxon>Gunneridae</taxon>
        <taxon>Pentapetalae</taxon>
        <taxon>asterids</taxon>
        <taxon>campanulids</taxon>
        <taxon>Asterales</taxon>
        <taxon>Asteraceae</taxon>
        <taxon>Asteroideae</taxon>
        <taxon>Heliantheae alliance</taxon>
        <taxon>Millerieae</taxon>
        <taxon>Smallanthus</taxon>
    </lineage>
</organism>